<keyword evidence="2" id="KW-1185">Reference proteome</keyword>
<gene>
    <name evidence="1" type="ORF">CEXT_348221</name>
</gene>
<dbReference type="AlphaFoldDB" id="A0AAV4Y841"/>
<sequence length="77" mass="8823">MRRKRMTFYCRSTIILFRCHSVRRTHPVLGAPEARCTSSTERIHSLTRERVLDGLGRQQFPLAVSKKLGAHTNSLGE</sequence>
<evidence type="ECO:0008006" key="3">
    <source>
        <dbReference type="Google" id="ProtNLM"/>
    </source>
</evidence>
<accession>A0AAV4Y841</accession>
<reference evidence="1 2" key="1">
    <citation type="submission" date="2021-06" db="EMBL/GenBank/DDBJ databases">
        <title>Caerostris extrusa draft genome.</title>
        <authorList>
            <person name="Kono N."/>
            <person name="Arakawa K."/>
        </authorList>
    </citation>
    <scope>NUCLEOTIDE SEQUENCE [LARGE SCALE GENOMIC DNA]</scope>
</reference>
<organism evidence="1 2">
    <name type="scientific">Caerostris extrusa</name>
    <name type="common">Bark spider</name>
    <name type="synonym">Caerostris bankana</name>
    <dbReference type="NCBI Taxonomy" id="172846"/>
    <lineage>
        <taxon>Eukaryota</taxon>
        <taxon>Metazoa</taxon>
        <taxon>Ecdysozoa</taxon>
        <taxon>Arthropoda</taxon>
        <taxon>Chelicerata</taxon>
        <taxon>Arachnida</taxon>
        <taxon>Araneae</taxon>
        <taxon>Araneomorphae</taxon>
        <taxon>Entelegynae</taxon>
        <taxon>Araneoidea</taxon>
        <taxon>Araneidae</taxon>
        <taxon>Caerostris</taxon>
    </lineage>
</organism>
<comment type="caution">
    <text evidence="1">The sequence shown here is derived from an EMBL/GenBank/DDBJ whole genome shotgun (WGS) entry which is preliminary data.</text>
</comment>
<protein>
    <recommendedName>
        <fullName evidence="3">Secreted protein</fullName>
    </recommendedName>
</protein>
<dbReference type="Proteomes" id="UP001054945">
    <property type="component" value="Unassembled WGS sequence"/>
</dbReference>
<evidence type="ECO:0000313" key="1">
    <source>
        <dbReference type="EMBL" id="GIZ02365.1"/>
    </source>
</evidence>
<dbReference type="EMBL" id="BPLR01001445">
    <property type="protein sequence ID" value="GIZ02365.1"/>
    <property type="molecule type" value="Genomic_DNA"/>
</dbReference>
<proteinExistence type="predicted"/>
<name>A0AAV4Y841_CAEEX</name>
<evidence type="ECO:0000313" key="2">
    <source>
        <dbReference type="Proteomes" id="UP001054945"/>
    </source>
</evidence>